<dbReference type="EMBL" id="JACCBY010000004">
    <property type="protein sequence ID" value="NYD91301.1"/>
    <property type="molecule type" value="Genomic_DNA"/>
</dbReference>
<evidence type="ECO:0000259" key="6">
    <source>
        <dbReference type="Pfam" id="PF04542"/>
    </source>
</evidence>
<proteinExistence type="inferred from homology"/>
<feature type="domain" description="RNA polymerase sigma-70 region 2" evidence="6">
    <location>
        <begin position="84"/>
        <end position="146"/>
    </location>
</feature>
<dbReference type="AlphaFoldDB" id="A0A7Y9FPX8"/>
<evidence type="ECO:0000259" key="7">
    <source>
        <dbReference type="Pfam" id="PF08281"/>
    </source>
</evidence>
<dbReference type="Proteomes" id="UP000517753">
    <property type="component" value="Unassembled WGS sequence"/>
</dbReference>
<evidence type="ECO:0000256" key="3">
    <source>
        <dbReference type="ARBA" id="ARBA00023082"/>
    </source>
</evidence>
<organism evidence="8 9">
    <name type="scientific">Sphingomonas melonis</name>
    <dbReference type="NCBI Taxonomy" id="152682"/>
    <lineage>
        <taxon>Bacteria</taxon>
        <taxon>Pseudomonadati</taxon>
        <taxon>Pseudomonadota</taxon>
        <taxon>Alphaproteobacteria</taxon>
        <taxon>Sphingomonadales</taxon>
        <taxon>Sphingomonadaceae</taxon>
        <taxon>Sphingomonas</taxon>
    </lineage>
</organism>
<dbReference type="SUPFAM" id="SSF88946">
    <property type="entry name" value="Sigma2 domain of RNA polymerase sigma factors"/>
    <property type="match status" value="1"/>
</dbReference>
<name>A0A7Y9FPX8_9SPHN</name>
<feature type="region of interest" description="Disordered" evidence="5">
    <location>
        <begin position="18"/>
        <end position="56"/>
    </location>
</feature>
<protein>
    <submittedName>
        <fullName evidence="8">RNA polymerase sigma-70 factor (ECF subfamily)</fullName>
    </submittedName>
</protein>
<dbReference type="InterPro" id="IPR007627">
    <property type="entry name" value="RNA_pol_sigma70_r2"/>
</dbReference>
<dbReference type="RefSeq" id="WP_306455786.1">
    <property type="nucleotide sequence ID" value="NZ_JACCBY010000004.1"/>
</dbReference>
<dbReference type="Gene3D" id="1.10.1740.10">
    <property type="match status" value="1"/>
</dbReference>
<evidence type="ECO:0000256" key="2">
    <source>
        <dbReference type="ARBA" id="ARBA00023015"/>
    </source>
</evidence>
<dbReference type="GO" id="GO:0016987">
    <property type="term" value="F:sigma factor activity"/>
    <property type="evidence" value="ECO:0007669"/>
    <property type="project" value="UniProtKB-KW"/>
</dbReference>
<comment type="caution">
    <text evidence="8">The sequence shown here is derived from an EMBL/GenBank/DDBJ whole genome shotgun (WGS) entry which is preliminary data.</text>
</comment>
<feature type="compositionally biased region" description="Low complexity" evidence="5">
    <location>
        <begin position="35"/>
        <end position="50"/>
    </location>
</feature>
<keyword evidence="3" id="KW-0731">Sigma factor</keyword>
<dbReference type="InterPro" id="IPR013249">
    <property type="entry name" value="RNA_pol_sigma70_r4_t2"/>
</dbReference>
<dbReference type="PANTHER" id="PTHR43133:SF63">
    <property type="entry name" value="RNA POLYMERASE SIGMA FACTOR FECI-RELATED"/>
    <property type="match status" value="1"/>
</dbReference>
<dbReference type="Gene3D" id="1.10.10.10">
    <property type="entry name" value="Winged helix-like DNA-binding domain superfamily/Winged helix DNA-binding domain"/>
    <property type="match status" value="1"/>
</dbReference>
<evidence type="ECO:0000256" key="4">
    <source>
        <dbReference type="ARBA" id="ARBA00023163"/>
    </source>
</evidence>
<reference evidence="8 9" key="2">
    <citation type="submission" date="2020-08" db="EMBL/GenBank/DDBJ databases">
        <title>The Agave Microbiome: Exploring the role of microbial communities in plant adaptations to desert environments.</title>
        <authorList>
            <person name="Partida-Martinez L.P."/>
        </authorList>
    </citation>
    <scope>NUCLEOTIDE SEQUENCE [LARGE SCALE GENOMIC DNA]</scope>
    <source>
        <strain evidence="8 9">AS2.3</strain>
    </source>
</reference>
<dbReference type="InterPro" id="IPR036388">
    <property type="entry name" value="WH-like_DNA-bd_sf"/>
</dbReference>
<keyword evidence="4" id="KW-0804">Transcription</keyword>
<dbReference type="GO" id="GO:0003677">
    <property type="term" value="F:DNA binding"/>
    <property type="evidence" value="ECO:0007669"/>
    <property type="project" value="InterPro"/>
</dbReference>
<accession>A0A7Y9FPX8</accession>
<dbReference type="PANTHER" id="PTHR43133">
    <property type="entry name" value="RNA POLYMERASE ECF-TYPE SIGMA FACTO"/>
    <property type="match status" value="1"/>
</dbReference>
<feature type="compositionally biased region" description="Basic and acidic residues" evidence="5">
    <location>
        <begin position="150"/>
        <end position="162"/>
    </location>
</feature>
<evidence type="ECO:0000256" key="5">
    <source>
        <dbReference type="SAM" id="MobiDB-lite"/>
    </source>
</evidence>
<keyword evidence="9" id="KW-1185">Reference proteome</keyword>
<dbReference type="GO" id="GO:0006352">
    <property type="term" value="P:DNA-templated transcription initiation"/>
    <property type="evidence" value="ECO:0007669"/>
    <property type="project" value="InterPro"/>
</dbReference>
<dbReference type="Pfam" id="PF04542">
    <property type="entry name" value="Sigma70_r2"/>
    <property type="match status" value="1"/>
</dbReference>
<reference evidence="8 9" key="1">
    <citation type="submission" date="2020-07" db="EMBL/GenBank/DDBJ databases">
        <authorList>
            <person name="Partida-Martinez L."/>
            <person name="Huntemann M."/>
            <person name="Clum A."/>
            <person name="Wang J."/>
            <person name="Palaniappan K."/>
            <person name="Ritter S."/>
            <person name="Chen I.-M."/>
            <person name="Stamatis D."/>
            <person name="Reddy T."/>
            <person name="O'Malley R."/>
            <person name="Daum C."/>
            <person name="Shapiro N."/>
            <person name="Ivanova N."/>
            <person name="Kyrpides N."/>
            <person name="Woyke T."/>
        </authorList>
    </citation>
    <scope>NUCLEOTIDE SEQUENCE [LARGE SCALE GENOMIC DNA]</scope>
    <source>
        <strain evidence="8 9">AS2.3</strain>
    </source>
</reference>
<evidence type="ECO:0000313" key="9">
    <source>
        <dbReference type="Proteomes" id="UP000517753"/>
    </source>
</evidence>
<gene>
    <name evidence="8" type="ORF">HD841_003108</name>
</gene>
<dbReference type="InterPro" id="IPR014284">
    <property type="entry name" value="RNA_pol_sigma-70_dom"/>
</dbReference>
<comment type="similarity">
    <text evidence="1">Belongs to the sigma-70 factor family. ECF subfamily.</text>
</comment>
<feature type="domain" description="RNA polymerase sigma factor 70 region 4 type 2" evidence="7">
    <location>
        <begin position="181"/>
        <end position="226"/>
    </location>
</feature>
<evidence type="ECO:0000313" key="8">
    <source>
        <dbReference type="EMBL" id="NYD91301.1"/>
    </source>
</evidence>
<sequence>MRLDAGPGVLTQRSDITVSARKAGMSERPVSPGEGAIDAGRSASSAADGGEPAFSCPTYPTKRGRFQTRISRYAMPLTGLEAVYLEHRDALLRFLRARGAGEAAEDLVHDLWLKVAGRTDVPIDNPLAYLYRAADLLMIDRYRSRRQAERRDQAWEDGRRDPSSVIPTPEREVEARQEAARVAQVLQALGDRKATVFRRARVDGVPQRVIATELGISLSTVESDLRDVTRALVKLKDEIR</sequence>
<dbReference type="InterPro" id="IPR013325">
    <property type="entry name" value="RNA_pol_sigma_r2"/>
</dbReference>
<feature type="region of interest" description="Disordered" evidence="5">
    <location>
        <begin position="150"/>
        <end position="170"/>
    </location>
</feature>
<dbReference type="InterPro" id="IPR039425">
    <property type="entry name" value="RNA_pol_sigma-70-like"/>
</dbReference>
<keyword evidence="2" id="KW-0805">Transcription regulation</keyword>
<dbReference type="NCBIfam" id="TIGR02937">
    <property type="entry name" value="sigma70-ECF"/>
    <property type="match status" value="1"/>
</dbReference>
<dbReference type="InterPro" id="IPR013324">
    <property type="entry name" value="RNA_pol_sigma_r3/r4-like"/>
</dbReference>
<dbReference type="Pfam" id="PF08281">
    <property type="entry name" value="Sigma70_r4_2"/>
    <property type="match status" value="1"/>
</dbReference>
<evidence type="ECO:0000256" key="1">
    <source>
        <dbReference type="ARBA" id="ARBA00010641"/>
    </source>
</evidence>
<dbReference type="SUPFAM" id="SSF88659">
    <property type="entry name" value="Sigma3 and sigma4 domains of RNA polymerase sigma factors"/>
    <property type="match status" value="1"/>
</dbReference>